<dbReference type="AlphaFoldDB" id="A0A1M6MDC9"/>
<proteinExistence type="predicted"/>
<dbReference type="OrthoDB" id="7282883at2"/>
<feature type="domain" description="Cytochrome c oxidase subunit IV bacterial aa3 type" evidence="2">
    <location>
        <begin position="20"/>
        <end position="51"/>
    </location>
</feature>
<dbReference type="InterPro" id="IPR036596">
    <property type="entry name" value="Cyt-C_aa3_sf"/>
</dbReference>
<dbReference type="RefSeq" id="WP_073136947.1">
    <property type="nucleotide sequence ID" value="NZ_FQZF01000021.1"/>
</dbReference>
<feature type="transmembrane region" description="Helical" evidence="1">
    <location>
        <begin position="32"/>
        <end position="51"/>
    </location>
</feature>
<dbReference type="Proteomes" id="UP000184387">
    <property type="component" value="Unassembled WGS sequence"/>
</dbReference>
<dbReference type="STRING" id="198092.SAMN02745194_03445"/>
<gene>
    <name evidence="3" type="ORF">SAMN02745194_03445</name>
</gene>
<evidence type="ECO:0000256" key="1">
    <source>
        <dbReference type="SAM" id="Phobius"/>
    </source>
</evidence>
<reference evidence="3 4" key="1">
    <citation type="submission" date="2016-11" db="EMBL/GenBank/DDBJ databases">
        <authorList>
            <person name="Jaros S."/>
            <person name="Januszkiewicz K."/>
            <person name="Wedrychowicz H."/>
        </authorList>
    </citation>
    <scope>NUCLEOTIDE SEQUENCE [LARGE SCALE GENOMIC DNA]</scope>
    <source>
        <strain evidence="3 4">DSM 14916</strain>
    </source>
</reference>
<dbReference type="Gene3D" id="1.20.5.160">
    <property type="entry name" value="Bacterial aa3 type cytochrome c oxidase subunit IV"/>
    <property type="match status" value="1"/>
</dbReference>
<protein>
    <submittedName>
        <fullName evidence="3">Aa3 type cytochrome c oxidase subunit IV</fullName>
    </submittedName>
</protein>
<dbReference type="EMBL" id="FQZF01000021">
    <property type="protein sequence ID" value="SHJ81437.1"/>
    <property type="molecule type" value="Genomic_DNA"/>
</dbReference>
<accession>A0A1M6MDC9</accession>
<dbReference type="SUPFAM" id="SSF81469">
    <property type="entry name" value="Bacterial aa3 type cytochrome c oxidase subunit IV"/>
    <property type="match status" value="1"/>
</dbReference>
<sequence>MAEAQQHIDYVEVKSKDILAERQTGWAMFTKATMWGIIAVVLLLVFLKVFFG</sequence>
<evidence type="ECO:0000313" key="3">
    <source>
        <dbReference type="EMBL" id="SHJ81437.1"/>
    </source>
</evidence>
<keyword evidence="4" id="KW-1185">Reference proteome</keyword>
<keyword evidence="1" id="KW-1133">Transmembrane helix</keyword>
<dbReference type="Pfam" id="PF07835">
    <property type="entry name" value="COX4_pro_2"/>
    <property type="match status" value="1"/>
</dbReference>
<keyword evidence="1" id="KW-0472">Membrane</keyword>
<keyword evidence="1" id="KW-0812">Transmembrane</keyword>
<dbReference type="InterPro" id="IPR012422">
    <property type="entry name" value="Cyt_c_oxidase_su4_bac-aa3"/>
</dbReference>
<organism evidence="3 4">
    <name type="scientific">Muricoccus roseus</name>
    <dbReference type="NCBI Taxonomy" id="198092"/>
    <lineage>
        <taxon>Bacteria</taxon>
        <taxon>Pseudomonadati</taxon>
        <taxon>Pseudomonadota</taxon>
        <taxon>Alphaproteobacteria</taxon>
        <taxon>Acetobacterales</taxon>
        <taxon>Roseomonadaceae</taxon>
        <taxon>Muricoccus</taxon>
    </lineage>
</organism>
<evidence type="ECO:0000259" key="2">
    <source>
        <dbReference type="Pfam" id="PF07835"/>
    </source>
</evidence>
<name>A0A1M6MDC9_9PROT</name>
<evidence type="ECO:0000313" key="4">
    <source>
        <dbReference type="Proteomes" id="UP000184387"/>
    </source>
</evidence>